<dbReference type="SUPFAM" id="SSF52172">
    <property type="entry name" value="CheY-like"/>
    <property type="match status" value="1"/>
</dbReference>
<dbReference type="CDD" id="cd01949">
    <property type="entry name" value="GGDEF"/>
    <property type="match status" value="1"/>
</dbReference>
<dbReference type="FunFam" id="3.30.70.270:FF:000001">
    <property type="entry name" value="Diguanylate cyclase domain protein"/>
    <property type="match status" value="1"/>
</dbReference>
<dbReference type="PROSITE" id="PS50887">
    <property type="entry name" value="GGDEF"/>
    <property type="match status" value="1"/>
</dbReference>
<feature type="domain" description="GGDEF" evidence="4">
    <location>
        <begin position="171"/>
        <end position="304"/>
    </location>
</feature>
<gene>
    <name evidence="5" type="ORF">CRD36_16460</name>
</gene>
<dbReference type="InterPro" id="IPR001633">
    <property type="entry name" value="EAL_dom"/>
</dbReference>
<organism evidence="5 6">
    <name type="scientific">Paremcibacter congregatus</name>
    <dbReference type="NCBI Taxonomy" id="2043170"/>
    <lineage>
        <taxon>Bacteria</taxon>
        <taxon>Pseudomonadati</taxon>
        <taxon>Pseudomonadota</taxon>
        <taxon>Alphaproteobacteria</taxon>
        <taxon>Emcibacterales</taxon>
        <taxon>Emcibacteraceae</taxon>
        <taxon>Paremcibacter</taxon>
    </lineage>
</organism>
<keyword evidence="6" id="KW-1185">Reference proteome</keyword>
<dbReference type="RefSeq" id="WP_099475062.1">
    <property type="nucleotide sequence ID" value="NZ_CP041025.1"/>
</dbReference>
<dbReference type="SMART" id="SM00052">
    <property type="entry name" value="EAL"/>
    <property type="match status" value="1"/>
</dbReference>
<dbReference type="EMBL" id="PDEM01000032">
    <property type="protein sequence ID" value="PHZ83557.1"/>
    <property type="molecule type" value="Genomic_DNA"/>
</dbReference>
<dbReference type="Gene3D" id="3.40.50.2300">
    <property type="match status" value="1"/>
</dbReference>
<dbReference type="InterPro" id="IPR011006">
    <property type="entry name" value="CheY-like_superfamily"/>
</dbReference>
<dbReference type="PROSITE" id="PS50883">
    <property type="entry name" value="EAL"/>
    <property type="match status" value="1"/>
</dbReference>
<feature type="domain" description="Response regulatory" evidence="2">
    <location>
        <begin position="2"/>
        <end position="120"/>
    </location>
</feature>
<dbReference type="SUPFAM" id="SSF55073">
    <property type="entry name" value="Nucleotide cyclase"/>
    <property type="match status" value="1"/>
</dbReference>
<dbReference type="OrthoDB" id="9790882at2"/>
<dbReference type="Proteomes" id="UP000229730">
    <property type="component" value="Unassembled WGS sequence"/>
</dbReference>
<sequence>MNILIVDDDQVDREHIKRALNHHNGYSNITEAMTVEEGLTQFRQNHFDVILLDYSMPCRDGLEMLMELRSEPKENCTAIVMMSTSDEEQLALRCLRAGAQDFMIKGDITAPLLRRAILNAQTRFELEKKLDHSYHKVKQLAEKDSLTGLANRHMFDQALKFAIANHTRTDSRLALLLIDLDNFKYVNDTHGHDAGDILLKKVVERIQKNLRGNEFFARLGGDEFGIILTNIQDTQDITHIAQRILSVLNTPFQVGQVKIKSAISIGIALHPDNGKNAEEMFKFSDIAMYRAKKSGRNQICFFQEEMQAQFTERYEIEEKLRSAIKEQQFILYYQPVISVKTKDLIGFEALIRCTAHEDIHLPDVFIPVAEESRLILPIGRWVITTAIHQLSIWNAKSDVPLTMAINLSVVQLTDITLPQFIEEELAKYDINPNLIEFELTETALLDNSEDKIHVINQIHKIGCRIALDDFGTGFSSISHLQNFPLNTVKIDKTLMPASQDNAKALSLIYGLSTMIHSLGLEIVGEGVESSSHATLCEKLEIQKAQGYFFGKPYTEDEVEETYFKK</sequence>
<dbReference type="PROSITE" id="PS50110">
    <property type="entry name" value="RESPONSE_REGULATORY"/>
    <property type="match status" value="1"/>
</dbReference>
<dbReference type="GO" id="GO:0003824">
    <property type="term" value="F:catalytic activity"/>
    <property type="evidence" value="ECO:0007669"/>
    <property type="project" value="UniProtKB-ARBA"/>
</dbReference>
<evidence type="ECO:0000259" key="2">
    <source>
        <dbReference type="PROSITE" id="PS50110"/>
    </source>
</evidence>
<dbReference type="InterPro" id="IPR035919">
    <property type="entry name" value="EAL_sf"/>
</dbReference>
<dbReference type="Gene3D" id="3.30.70.270">
    <property type="match status" value="1"/>
</dbReference>
<keyword evidence="1" id="KW-0597">Phosphoprotein</keyword>
<dbReference type="InParanoid" id="A0A2G4YMM9"/>
<dbReference type="SMART" id="SM00267">
    <property type="entry name" value="GGDEF"/>
    <property type="match status" value="1"/>
</dbReference>
<dbReference type="InterPro" id="IPR043128">
    <property type="entry name" value="Rev_trsase/Diguanyl_cyclase"/>
</dbReference>
<evidence type="ECO:0000313" key="5">
    <source>
        <dbReference type="EMBL" id="PHZ83557.1"/>
    </source>
</evidence>
<evidence type="ECO:0000259" key="3">
    <source>
        <dbReference type="PROSITE" id="PS50883"/>
    </source>
</evidence>
<dbReference type="NCBIfam" id="TIGR00254">
    <property type="entry name" value="GGDEF"/>
    <property type="match status" value="1"/>
</dbReference>
<dbReference type="SMART" id="SM00448">
    <property type="entry name" value="REC"/>
    <property type="match status" value="1"/>
</dbReference>
<dbReference type="InterPro" id="IPR029787">
    <property type="entry name" value="Nucleotide_cyclase"/>
</dbReference>
<comment type="caution">
    <text evidence="5">The sequence shown here is derived from an EMBL/GenBank/DDBJ whole genome shotgun (WGS) entry which is preliminary data.</text>
</comment>
<dbReference type="CDD" id="cd01948">
    <property type="entry name" value="EAL"/>
    <property type="match status" value="1"/>
</dbReference>
<feature type="domain" description="EAL" evidence="3">
    <location>
        <begin position="313"/>
        <end position="565"/>
    </location>
</feature>
<dbReference type="SUPFAM" id="SSF141868">
    <property type="entry name" value="EAL domain-like"/>
    <property type="match status" value="1"/>
</dbReference>
<evidence type="ECO:0000256" key="1">
    <source>
        <dbReference type="PROSITE-ProRule" id="PRU00169"/>
    </source>
</evidence>
<dbReference type="InterPro" id="IPR052155">
    <property type="entry name" value="Biofilm_reg_signaling"/>
</dbReference>
<dbReference type="InterPro" id="IPR000160">
    <property type="entry name" value="GGDEF_dom"/>
</dbReference>
<dbReference type="GO" id="GO:0000160">
    <property type="term" value="P:phosphorelay signal transduction system"/>
    <property type="evidence" value="ECO:0007669"/>
    <property type="project" value="InterPro"/>
</dbReference>
<dbReference type="PANTHER" id="PTHR44757:SF2">
    <property type="entry name" value="BIOFILM ARCHITECTURE MAINTENANCE PROTEIN MBAA"/>
    <property type="match status" value="1"/>
</dbReference>
<accession>A0A2G4YMM9</accession>
<reference evidence="5 6" key="1">
    <citation type="submission" date="2017-10" db="EMBL/GenBank/DDBJ databases">
        <title>Frigbacter circumglobatus gen. nov. sp. nov., isolated from sediment cultured in situ.</title>
        <authorList>
            <person name="Zhao Z."/>
        </authorList>
    </citation>
    <scope>NUCLEOTIDE SEQUENCE [LARGE SCALE GENOMIC DNA]</scope>
    <source>
        <strain evidence="5 6">ZYL</strain>
    </source>
</reference>
<name>A0A2G4YMM9_9PROT</name>
<evidence type="ECO:0000313" key="6">
    <source>
        <dbReference type="Proteomes" id="UP000229730"/>
    </source>
</evidence>
<dbReference type="InterPro" id="IPR001789">
    <property type="entry name" value="Sig_transdc_resp-reg_receiver"/>
</dbReference>
<dbReference type="Pfam" id="PF00990">
    <property type="entry name" value="GGDEF"/>
    <property type="match status" value="1"/>
</dbReference>
<evidence type="ECO:0000259" key="4">
    <source>
        <dbReference type="PROSITE" id="PS50887"/>
    </source>
</evidence>
<dbReference type="Pfam" id="PF00563">
    <property type="entry name" value="EAL"/>
    <property type="match status" value="1"/>
</dbReference>
<dbReference type="Gene3D" id="3.20.20.450">
    <property type="entry name" value="EAL domain"/>
    <property type="match status" value="1"/>
</dbReference>
<proteinExistence type="predicted"/>
<dbReference type="Pfam" id="PF00072">
    <property type="entry name" value="Response_reg"/>
    <property type="match status" value="1"/>
</dbReference>
<protein>
    <submittedName>
        <fullName evidence="5">GGDEF domain-containing response regulator</fullName>
    </submittedName>
</protein>
<dbReference type="CDD" id="cd00156">
    <property type="entry name" value="REC"/>
    <property type="match status" value="1"/>
</dbReference>
<feature type="modified residue" description="4-aspartylphosphate" evidence="1">
    <location>
        <position position="53"/>
    </location>
</feature>
<dbReference type="AlphaFoldDB" id="A0A2G4YMM9"/>
<dbReference type="PANTHER" id="PTHR44757">
    <property type="entry name" value="DIGUANYLATE CYCLASE DGCP"/>
    <property type="match status" value="1"/>
</dbReference>